<dbReference type="EMBL" id="JAFNAA010000011">
    <property type="protein sequence ID" value="MBO1108825.1"/>
    <property type="molecule type" value="Genomic_DNA"/>
</dbReference>
<dbReference type="GeneID" id="69705555"/>
<evidence type="ECO:0000313" key="1">
    <source>
        <dbReference type="EMBL" id="MBO1108825.1"/>
    </source>
</evidence>
<dbReference type="InterPro" id="IPR036388">
    <property type="entry name" value="WH-like_DNA-bd_sf"/>
</dbReference>
<protein>
    <submittedName>
        <fullName evidence="1">Winged helix-turn-helix domain-containing protein</fullName>
    </submittedName>
</protein>
<dbReference type="Pfam" id="PF09904">
    <property type="entry name" value="HTH_43"/>
    <property type="match status" value="1"/>
</dbReference>
<dbReference type="AlphaFoldDB" id="A0A1A9AVG1"/>
<sequence>MTLNPVFARRLYLCHLLAVTERPNIPCLMEITGWPRRTLQDVMKALPGLGVDVRFVQDGVRNNDGYYQLSDWGPLQQPWITEHLPLICAALDKS</sequence>
<dbReference type="InterPro" id="IPR017162">
    <property type="entry name" value="UCP037266"/>
</dbReference>
<name>A0A1A9AVG1_PLESH</name>
<dbReference type="PIRSF" id="PIRSF037266">
    <property type="entry name" value="UCP037266"/>
    <property type="match status" value="1"/>
</dbReference>
<dbReference type="Gene3D" id="1.10.10.10">
    <property type="entry name" value="Winged helix-like DNA-binding domain superfamily/Winged helix DNA-binding domain"/>
    <property type="match status" value="1"/>
</dbReference>
<accession>A0A1A9AVG1</accession>
<gene>
    <name evidence="1" type="ORF">J2R62_11425</name>
</gene>
<dbReference type="RefSeq" id="WP_010862342.1">
    <property type="nucleotide sequence ID" value="NZ_CP027852.1"/>
</dbReference>
<proteinExistence type="predicted"/>
<evidence type="ECO:0000313" key="2">
    <source>
        <dbReference type="Proteomes" id="UP000664658"/>
    </source>
</evidence>
<organism evidence="1 2">
    <name type="scientific">Plesiomonas shigelloides</name>
    <name type="common">Aeromonas shigelloides</name>
    <dbReference type="NCBI Taxonomy" id="703"/>
    <lineage>
        <taxon>Bacteria</taxon>
        <taxon>Pseudomonadati</taxon>
        <taxon>Pseudomonadota</taxon>
        <taxon>Gammaproteobacteria</taxon>
        <taxon>Enterobacterales</taxon>
        <taxon>Enterobacteriaceae</taxon>
        <taxon>Plesiomonas</taxon>
    </lineage>
</organism>
<dbReference type="KEGG" id="pshi:SAMEA2665130_0701"/>
<comment type="caution">
    <text evidence="1">The sequence shown here is derived from an EMBL/GenBank/DDBJ whole genome shotgun (WGS) entry which is preliminary data.</text>
</comment>
<reference evidence="1" key="1">
    <citation type="submission" date="2021-03" db="EMBL/GenBank/DDBJ databases">
        <title>Plesiomonas shigelloides zfcc0051, isolated from zebrafish feces.</title>
        <authorList>
            <person name="Vanderhoek Z."/>
            <person name="Gaulke C."/>
        </authorList>
    </citation>
    <scope>NUCLEOTIDE SEQUENCE</scope>
    <source>
        <strain evidence="1">Zfcc0051</strain>
    </source>
</reference>
<dbReference type="Proteomes" id="UP000664658">
    <property type="component" value="Unassembled WGS sequence"/>
</dbReference>